<keyword evidence="2" id="KW-1185">Reference proteome</keyword>
<evidence type="ECO:0000313" key="2">
    <source>
        <dbReference type="Proteomes" id="UP001055811"/>
    </source>
</evidence>
<reference evidence="2" key="1">
    <citation type="journal article" date="2022" name="Mol. Ecol. Resour.">
        <title>The genomes of chicory, endive, great burdock and yacon provide insights into Asteraceae palaeo-polyploidization history and plant inulin production.</title>
        <authorList>
            <person name="Fan W."/>
            <person name="Wang S."/>
            <person name="Wang H."/>
            <person name="Wang A."/>
            <person name="Jiang F."/>
            <person name="Liu H."/>
            <person name="Zhao H."/>
            <person name="Xu D."/>
            <person name="Zhang Y."/>
        </authorList>
    </citation>
    <scope>NUCLEOTIDE SEQUENCE [LARGE SCALE GENOMIC DNA]</scope>
    <source>
        <strain evidence="2">cv. Punajuju</strain>
    </source>
</reference>
<gene>
    <name evidence="1" type="ORF">L2E82_30053</name>
</gene>
<name>A0ACB9CZ56_CICIN</name>
<organism evidence="1 2">
    <name type="scientific">Cichorium intybus</name>
    <name type="common">Chicory</name>
    <dbReference type="NCBI Taxonomy" id="13427"/>
    <lineage>
        <taxon>Eukaryota</taxon>
        <taxon>Viridiplantae</taxon>
        <taxon>Streptophyta</taxon>
        <taxon>Embryophyta</taxon>
        <taxon>Tracheophyta</taxon>
        <taxon>Spermatophyta</taxon>
        <taxon>Magnoliopsida</taxon>
        <taxon>eudicotyledons</taxon>
        <taxon>Gunneridae</taxon>
        <taxon>Pentapetalae</taxon>
        <taxon>asterids</taxon>
        <taxon>campanulids</taxon>
        <taxon>Asterales</taxon>
        <taxon>Asteraceae</taxon>
        <taxon>Cichorioideae</taxon>
        <taxon>Cichorieae</taxon>
        <taxon>Cichoriinae</taxon>
        <taxon>Cichorium</taxon>
    </lineage>
</organism>
<evidence type="ECO:0000313" key="1">
    <source>
        <dbReference type="EMBL" id="KAI3739643.1"/>
    </source>
</evidence>
<reference evidence="1 2" key="2">
    <citation type="journal article" date="2022" name="Mol. Ecol. Resour.">
        <title>The genomes of chicory, endive, great burdock and yacon provide insights into Asteraceae paleo-polyploidization history and plant inulin production.</title>
        <authorList>
            <person name="Fan W."/>
            <person name="Wang S."/>
            <person name="Wang H."/>
            <person name="Wang A."/>
            <person name="Jiang F."/>
            <person name="Liu H."/>
            <person name="Zhao H."/>
            <person name="Xu D."/>
            <person name="Zhang Y."/>
        </authorList>
    </citation>
    <scope>NUCLEOTIDE SEQUENCE [LARGE SCALE GENOMIC DNA]</scope>
    <source>
        <strain evidence="2">cv. Punajuju</strain>
        <tissue evidence="1">Leaves</tissue>
    </source>
</reference>
<comment type="caution">
    <text evidence="1">The sequence shown here is derived from an EMBL/GenBank/DDBJ whole genome shotgun (WGS) entry which is preliminary data.</text>
</comment>
<protein>
    <submittedName>
        <fullName evidence="1">Uncharacterized protein</fullName>
    </submittedName>
</protein>
<dbReference type="Proteomes" id="UP001055811">
    <property type="component" value="Linkage Group LG05"/>
</dbReference>
<accession>A0ACB9CZ56</accession>
<sequence length="134" mass="14855">MHEDNAEGIKNDEGRKEESGSDKDDKGSEDDSLFLDFDEDGSEFSSDEEVGESLGGAGKKRLKSRKKSRRGIREESNPVKASNTGTGNGSYLKVDTPNKIKGVSDKMQFLLSRSTPLKEKLEKLMVKLMVKLRV</sequence>
<proteinExistence type="predicted"/>
<dbReference type="EMBL" id="CM042013">
    <property type="protein sequence ID" value="KAI3739643.1"/>
    <property type="molecule type" value="Genomic_DNA"/>
</dbReference>